<keyword evidence="2" id="KW-1185">Reference proteome</keyword>
<reference evidence="1" key="1">
    <citation type="journal article" date="2019" name="bioRxiv">
        <title>The Genome of the Zebra Mussel, Dreissena polymorpha: A Resource for Invasive Species Research.</title>
        <authorList>
            <person name="McCartney M.A."/>
            <person name="Auch B."/>
            <person name="Kono T."/>
            <person name="Mallez S."/>
            <person name="Zhang Y."/>
            <person name="Obille A."/>
            <person name="Becker A."/>
            <person name="Abrahante J.E."/>
            <person name="Garbe J."/>
            <person name="Badalamenti J.P."/>
            <person name="Herman A."/>
            <person name="Mangelson H."/>
            <person name="Liachko I."/>
            <person name="Sullivan S."/>
            <person name="Sone E.D."/>
            <person name="Koren S."/>
            <person name="Silverstein K.A.T."/>
            <person name="Beckman K.B."/>
            <person name="Gohl D.M."/>
        </authorList>
    </citation>
    <scope>NUCLEOTIDE SEQUENCE</scope>
    <source>
        <strain evidence="1">Duluth1</strain>
        <tissue evidence="1">Whole animal</tissue>
    </source>
</reference>
<proteinExistence type="predicted"/>
<name>A0A9D4ES87_DREPO</name>
<dbReference type="EMBL" id="JAIWYP010000008">
    <property type="protein sequence ID" value="KAH3785949.1"/>
    <property type="molecule type" value="Genomic_DNA"/>
</dbReference>
<dbReference type="Gene3D" id="3.90.190.10">
    <property type="entry name" value="Protein tyrosine phosphatase superfamily"/>
    <property type="match status" value="1"/>
</dbReference>
<accession>A0A9D4ES87</accession>
<evidence type="ECO:0000313" key="2">
    <source>
        <dbReference type="Proteomes" id="UP000828390"/>
    </source>
</evidence>
<sequence length="279" mass="31684">MGSMKTDGKEWLAMKPATRNHTDKTAPWTVTVISAITSMDPALCLFNAMMGLGWITVSVNRLPGVGNSTDAQFDDPNYYSFKTVVPGIKIHDLWDNIHEKRDSIFFDDEFKYVYLHEALAEGLLIGTHHVTTGEFERVHNYMMGRNNDATATRLEHQFELLRRSVQHHPVEIQKVSSQEAEYGNIETVGTEQNGTVSVIKKSLHNGFVEVTYSMKKNAHESGFDKTIRHFVLTSWKGDDTQTERTSLLKKIEAVHTLQPEMKDDTPIVILDKNAVSWLF</sequence>
<dbReference type="AlphaFoldDB" id="A0A9D4ES87"/>
<dbReference type="Proteomes" id="UP000828390">
    <property type="component" value="Unassembled WGS sequence"/>
</dbReference>
<comment type="caution">
    <text evidence="1">The sequence shown here is derived from an EMBL/GenBank/DDBJ whole genome shotgun (WGS) entry which is preliminary data.</text>
</comment>
<reference evidence="1" key="2">
    <citation type="submission" date="2020-11" db="EMBL/GenBank/DDBJ databases">
        <authorList>
            <person name="McCartney M.A."/>
            <person name="Auch B."/>
            <person name="Kono T."/>
            <person name="Mallez S."/>
            <person name="Becker A."/>
            <person name="Gohl D.M."/>
            <person name="Silverstein K.A.T."/>
            <person name="Koren S."/>
            <person name="Bechman K.B."/>
            <person name="Herman A."/>
            <person name="Abrahante J.E."/>
            <person name="Garbe J."/>
        </authorList>
    </citation>
    <scope>NUCLEOTIDE SEQUENCE</scope>
    <source>
        <strain evidence="1">Duluth1</strain>
        <tissue evidence="1">Whole animal</tissue>
    </source>
</reference>
<dbReference type="InterPro" id="IPR029021">
    <property type="entry name" value="Prot-tyrosine_phosphatase-like"/>
</dbReference>
<organism evidence="1 2">
    <name type="scientific">Dreissena polymorpha</name>
    <name type="common">Zebra mussel</name>
    <name type="synonym">Mytilus polymorpha</name>
    <dbReference type="NCBI Taxonomy" id="45954"/>
    <lineage>
        <taxon>Eukaryota</taxon>
        <taxon>Metazoa</taxon>
        <taxon>Spiralia</taxon>
        <taxon>Lophotrochozoa</taxon>
        <taxon>Mollusca</taxon>
        <taxon>Bivalvia</taxon>
        <taxon>Autobranchia</taxon>
        <taxon>Heteroconchia</taxon>
        <taxon>Euheterodonta</taxon>
        <taxon>Imparidentia</taxon>
        <taxon>Neoheterodontei</taxon>
        <taxon>Myida</taxon>
        <taxon>Dreissenoidea</taxon>
        <taxon>Dreissenidae</taxon>
        <taxon>Dreissena</taxon>
    </lineage>
</organism>
<evidence type="ECO:0000313" key="1">
    <source>
        <dbReference type="EMBL" id="KAH3785949.1"/>
    </source>
</evidence>
<protein>
    <submittedName>
        <fullName evidence="1">Uncharacterized protein</fullName>
    </submittedName>
</protein>
<gene>
    <name evidence="1" type="ORF">DPMN_164045</name>
</gene>